<dbReference type="Proteomes" id="UP001499843">
    <property type="component" value="Unassembled WGS sequence"/>
</dbReference>
<keyword evidence="2" id="KW-1185">Reference proteome</keyword>
<gene>
    <name evidence="1" type="ORF">GCM10009850_103050</name>
</gene>
<reference evidence="2" key="1">
    <citation type="journal article" date="2019" name="Int. J. Syst. Evol. Microbiol.">
        <title>The Global Catalogue of Microorganisms (GCM) 10K type strain sequencing project: providing services to taxonomists for standard genome sequencing and annotation.</title>
        <authorList>
            <consortium name="The Broad Institute Genomics Platform"/>
            <consortium name="The Broad Institute Genome Sequencing Center for Infectious Disease"/>
            <person name="Wu L."/>
            <person name="Ma J."/>
        </authorList>
    </citation>
    <scope>NUCLEOTIDE SEQUENCE [LARGE SCALE GENOMIC DNA]</scope>
    <source>
        <strain evidence="2">JCM 16114</strain>
    </source>
</reference>
<sequence>MEAGVLRPVMVGPSRGHRLRRDALQEAVPGLLDALMAGMARED</sequence>
<evidence type="ECO:0000313" key="2">
    <source>
        <dbReference type="Proteomes" id="UP001499843"/>
    </source>
</evidence>
<proteinExistence type="predicted"/>
<protein>
    <submittedName>
        <fullName evidence="1">Uncharacterized protein</fullName>
    </submittedName>
</protein>
<organism evidence="1 2">
    <name type="scientific">Nonomuraea monospora</name>
    <dbReference type="NCBI Taxonomy" id="568818"/>
    <lineage>
        <taxon>Bacteria</taxon>
        <taxon>Bacillati</taxon>
        <taxon>Actinomycetota</taxon>
        <taxon>Actinomycetes</taxon>
        <taxon>Streptosporangiales</taxon>
        <taxon>Streptosporangiaceae</taxon>
        <taxon>Nonomuraea</taxon>
    </lineage>
</organism>
<accession>A0ABP5PTD9</accession>
<dbReference type="EMBL" id="BAAAQX010000044">
    <property type="protein sequence ID" value="GAA2214839.1"/>
    <property type="molecule type" value="Genomic_DNA"/>
</dbReference>
<comment type="caution">
    <text evidence="1">The sequence shown here is derived from an EMBL/GenBank/DDBJ whole genome shotgun (WGS) entry which is preliminary data.</text>
</comment>
<evidence type="ECO:0000313" key="1">
    <source>
        <dbReference type="EMBL" id="GAA2214839.1"/>
    </source>
</evidence>
<name>A0ABP5PTD9_9ACTN</name>